<protein>
    <submittedName>
        <fullName evidence="2">Pimeloyl-ACP methyl ester carboxylesterase</fullName>
    </submittedName>
</protein>
<dbReference type="Gene3D" id="3.40.50.1820">
    <property type="entry name" value="alpha/beta hydrolase"/>
    <property type="match status" value="1"/>
</dbReference>
<comment type="caution">
    <text evidence="2">The sequence shown here is derived from an EMBL/GenBank/DDBJ whole genome shotgun (WGS) entry which is preliminary data.</text>
</comment>
<dbReference type="PANTHER" id="PTHR43194:SF2">
    <property type="entry name" value="PEROXISOMAL MEMBRANE PROTEIN LPX1"/>
    <property type="match status" value="1"/>
</dbReference>
<dbReference type="RefSeq" id="WP_244201624.1">
    <property type="nucleotide sequence ID" value="NZ_QRDQ01000010.1"/>
</dbReference>
<dbReference type="Proteomes" id="UP000257004">
    <property type="component" value="Unassembled WGS sequence"/>
</dbReference>
<name>A0A3D9FSE0_9FLAO</name>
<keyword evidence="3" id="KW-1185">Reference proteome</keyword>
<evidence type="ECO:0000259" key="1">
    <source>
        <dbReference type="Pfam" id="PF12697"/>
    </source>
</evidence>
<dbReference type="InterPro" id="IPR000073">
    <property type="entry name" value="AB_hydrolase_1"/>
</dbReference>
<accession>A0A3D9FSE0</accession>
<organism evidence="2 3">
    <name type="scientific">Flavobacterium cutihirudinis</name>
    <dbReference type="NCBI Taxonomy" id="1265740"/>
    <lineage>
        <taxon>Bacteria</taxon>
        <taxon>Pseudomonadati</taxon>
        <taxon>Bacteroidota</taxon>
        <taxon>Flavobacteriia</taxon>
        <taxon>Flavobacteriales</taxon>
        <taxon>Flavobacteriaceae</taxon>
        <taxon>Flavobacterium</taxon>
    </lineage>
</organism>
<evidence type="ECO:0000313" key="3">
    <source>
        <dbReference type="Proteomes" id="UP000257004"/>
    </source>
</evidence>
<feature type="domain" description="AB hydrolase-1" evidence="1">
    <location>
        <begin position="12"/>
        <end position="212"/>
    </location>
</feature>
<evidence type="ECO:0000313" key="2">
    <source>
        <dbReference type="EMBL" id="RED22695.1"/>
    </source>
</evidence>
<gene>
    <name evidence="2" type="ORF">BD847_3325</name>
</gene>
<dbReference type="Pfam" id="PF12697">
    <property type="entry name" value="Abhydrolase_6"/>
    <property type="match status" value="1"/>
</dbReference>
<reference evidence="2 3" key="1">
    <citation type="submission" date="2018-07" db="EMBL/GenBank/DDBJ databases">
        <title>Genomic Encyclopedia of Archaeal and Bacterial Type Strains, Phase II (KMG-II): from individual species to whole genera.</title>
        <authorList>
            <person name="Goeker M."/>
        </authorList>
    </citation>
    <scope>NUCLEOTIDE SEQUENCE [LARGE SCALE GENOMIC DNA]</scope>
    <source>
        <strain evidence="2 3">DSM 25795</strain>
    </source>
</reference>
<dbReference type="InterPro" id="IPR029058">
    <property type="entry name" value="AB_hydrolase_fold"/>
</dbReference>
<dbReference type="AlphaFoldDB" id="A0A3D9FSE0"/>
<dbReference type="InterPro" id="IPR050228">
    <property type="entry name" value="Carboxylesterase_BioH"/>
</dbReference>
<sequence length="261" mass="30350">MYLSNKKTIMFITGAFISHSYWEEWIIFFENKGYKTVAPPWLYKNESATILRQTHPNSKIASIHLNDLLDYYTEIIEKLPENPILIGHSYGGLVAQLLLQKELGSAVICVNSFPPGNLIRFNISFFKAIWNAYGLFTPANKSYLMSFKEWQSKFTSQMPFEDQKDTYEKLRIPESKLIIRDLFSKSGEIDFQKKHNPILFVAGSSDAFIPASLQYLNFKKYKNLHSITSYKEFQNSNHLISKQENWKSIAEYIANWLAKIT</sequence>
<dbReference type="SUPFAM" id="SSF53474">
    <property type="entry name" value="alpha/beta-Hydrolases"/>
    <property type="match status" value="1"/>
</dbReference>
<dbReference type="PANTHER" id="PTHR43194">
    <property type="entry name" value="HYDROLASE ALPHA/BETA FOLD FAMILY"/>
    <property type="match status" value="1"/>
</dbReference>
<proteinExistence type="predicted"/>
<dbReference type="EMBL" id="QRDQ01000010">
    <property type="protein sequence ID" value="RED22695.1"/>
    <property type="molecule type" value="Genomic_DNA"/>
</dbReference>